<accession>A0AAD7AY81</accession>
<name>A0AAD7AY81_9AGAR</name>
<evidence type="ECO:0000313" key="2">
    <source>
        <dbReference type="EMBL" id="KAJ7603908.1"/>
    </source>
</evidence>
<organism evidence="2 3">
    <name type="scientific">Roridomyces roridus</name>
    <dbReference type="NCBI Taxonomy" id="1738132"/>
    <lineage>
        <taxon>Eukaryota</taxon>
        <taxon>Fungi</taxon>
        <taxon>Dikarya</taxon>
        <taxon>Basidiomycota</taxon>
        <taxon>Agaricomycotina</taxon>
        <taxon>Agaricomycetes</taxon>
        <taxon>Agaricomycetidae</taxon>
        <taxon>Agaricales</taxon>
        <taxon>Marasmiineae</taxon>
        <taxon>Mycenaceae</taxon>
        <taxon>Roridomyces</taxon>
    </lineage>
</organism>
<dbReference type="AlphaFoldDB" id="A0AAD7AY81"/>
<evidence type="ECO:0000256" key="1">
    <source>
        <dbReference type="SAM" id="MobiDB-lite"/>
    </source>
</evidence>
<gene>
    <name evidence="2" type="ORF">FB45DRAFT_77891</name>
</gene>
<comment type="caution">
    <text evidence="2">The sequence shown here is derived from an EMBL/GenBank/DDBJ whole genome shotgun (WGS) entry which is preliminary data.</text>
</comment>
<evidence type="ECO:0000313" key="3">
    <source>
        <dbReference type="Proteomes" id="UP001221142"/>
    </source>
</evidence>
<sequence length="315" mass="34595">MVRLRPVHGPRLAALPCSWRSLPMGLLSHSFGEGGVCDAWGERWWSKRPHQTPSPPRRHPFSPSPSPILNALVVTLRLFRTNLPIDELQPCQGPHLLRHIRGLPDECLDRQSLTTLRNLTRTQPHHERKLPPVAARVHAFCKLGPVDADASLECGAPTLIRRPRLTPHPHRPGSSSFLAATSSWTSCCPLPSDILDSLNHATSEMLRAHTTRSSACSFPEGRASERSARSIPRLEAACSPRSGGTSSGDRDRRAARVTFVHAPRVPTLVPWSPRRVIVYPRPCVSHSLSCMPTSSSPPPPSLTRPTLLCVAQTTA</sequence>
<proteinExistence type="predicted"/>
<reference evidence="2" key="1">
    <citation type="submission" date="2023-03" db="EMBL/GenBank/DDBJ databases">
        <title>Massive genome expansion in bonnet fungi (Mycena s.s.) driven by repeated elements and novel gene families across ecological guilds.</title>
        <authorList>
            <consortium name="Lawrence Berkeley National Laboratory"/>
            <person name="Harder C.B."/>
            <person name="Miyauchi S."/>
            <person name="Viragh M."/>
            <person name="Kuo A."/>
            <person name="Thoen E."/>
            <person name="Andreopoulos B."/>
            <person name="Lu D."/>
            <person name="Skrede I."/>
            <person name="Drula E."/>
            <person name="Henrissat B."/>
            <person name="Morin E."/>
            <person name="Kohler A."/>
            <person name="Barry K."/>
            <person name="LaButti K."/>
            <person name="Morin E."/>
            <person name="Salamov A."/>
            <person name="Lipzen A."/>
            <person name="Mereny Z."/>
            <person name="Hegedus B."/>
            <person name="Baldrian P."/>
            <person name="Stursova M."/>
            <person name="Weitz H."/>
            <person name="Taylor A."/>
            <person name="Grigoriev I.V."/>
            <person name="Nagy L.G."/>
            <person name="Martin F."/>
            <person name="Kauserud H."/>
        </authorList>
    </citation>
    <scope>NUCLEOTIDE SEQUENCE</scope>
    <source>
        <strain evidence="2">9284</strain>
    </source>
</reference>
<protein>
    <submittedName>
        <fullName evidence="2">Uncharacterized protein</fullName>
    </submittedName>
</protein>
<feature type="region of interest" description="Disordered" evidence="1">
    <location>
        <begin position="210"/>
        <end position="252"/>
    </location>
</feature>
<keyword evidence="3" id="KW-1185">Reference proteome</keyword>
<dbReference type="EMBL" id="JARKIF010000121">
    <property type="protein sequence ID" value="KAJ7603908.1"/>
    <property type="molecule type" value="Genomic_DNA"/>
</dbReference>
<dbReference type="Proteomes" id="UP001221142">
    <property type="component" value="Unassembled WGS sequence"/>
</dbReference>